<dbReference type="Pfam" id="PF06296">
    <property type="entry name" value="RelE"/>
    <property type="match status" value="1"/>
</dbReference>
<proteinExistence type="predicted"/>
<dbReference type="OrthoDB" id="8607264at2"/>
<evidence type="ECO:0000313" key="1">
    <source>
        <dbReference type="EMBL" id="STX81697.1"/>
    </source>
</evidence>
<gene>
    <name evidence="1" type="ORF">NCTC13316_03572</name>
</gene>
<keyword evidence="2" id="KW-1185">Reference proteome</keyword>
<organism evidence="1 2">
    <name type="scientific">Legionella busanensis</name>
    <dbReference type="NCBI Taxonomy" id="190655"/>
    <lineage>
        <taxon>Bacteria</taxon>
        <taxon>Pseudomonadati</taxon>
        <taxon>Pseudomonadota</taxon>
        <taxon>Gammaproteobacteria</taxon>
        <taxon>Legionellales</taxon>
        <taxon>Legionellaceae</taxon>
        <taxon>Legionella</taxon>
    </lineage>
</organism>
<reference evidence="1 2" key="1">
    <citation type="submission" date="2018-06" db="EMBL/GenBank/DDBJ databases">
        <authorList>
            <consortium name="Pathogen Informatics"/>
            <person name="Doyle S."/>
        </authorList>
    </citation>
    <scope>NUCLEOTIDE SEQUENCE [LARGE SCALE GENOMIC DNA]</scope>
    <source>
        <strain evidence="1 2">NCTC13316</strain>
    </source>
</reference>
<name>A0A378KAF2_9GAMM</name>
<dbReference type="AlphaFoldDB" id="A0A378KAF2"/>
<sequence>MRIFKNKWFNKFAKKEKISDKKLCEIVKNLEKGLIDVDYGGGVIKQRLARLNQGKSSGYRCIILFRFNEKTFFVYGFPKNERDNISLDEERAFKDLSEQMFNFTDKEIDKLINTGTLIEVNYA</sequence>
<dbReference type="EMBL" id="UGOD01000008">
    <property type="protein sequence ID" value="STX81697.1"/>
    <property type="molecule type" value="Genomic_DNA"/>
</dbReference>
<dbReference type="RefSeq" id="WP_115333051.1">
    <property type="nucleotide sequence ID" value="NZ_CAAAHP010000014.1"/>
</dbReference>
<dbReference type="Proteomes" id="UP000254794">
    <property type="component" value="Unassembled WGS sequence"/>
</dbReference>
<dbReference type="InterPro" id="IPR009387">
    <property type="entry name" value="HigB-2"/>
</dbReference>
<evidence type="ECO:0000313" key="2">
    <source>
        <dbReference type="Proteomes" id="UP000254794"/>
    </source>
</evidence>
<dbReference type="PIRSF" id="PIRSF018634">
    <property type="entry name" value="UCP018634"/>
    <property type="match status" value="1"/>
</dbReference>
<accession>A0A378KAF2</accession>
<protein>
    <submittedName>
        <fullName evidence="1">Uncharacterized protein conserved in bacteria</fullName>
    </submittedName>
</protein>